<name>A0AAN7C503_9PEZI</name>
<dbReference type="InterPro" id="IPR010730">
    <property type="entry name" value="HET"/>
</dbReference>
<evidence type="ECO:0000259" key="1">
    <source>
        <dbReference type="Pfam" id="PF06985"/>
    </source>
</evidence>
<evidence type="ECO:0000313" key="3">
    <source>
        <dbReference type="Proteomes" id="UP001303760"/>
    </source>
</evidence>
<dbReference type="PANTHER" id="PTHR10622:SF12">
    <property type="entry name" value="HET DOMAIN-CONTAINING PROTEIN"/>
    <property type="match status" value="1"/>
</dbReference>
<dbReference type="EMBL" id="MU860352">
    <property type="protein sequence ID" value="KAK4234578.1"/>
    <property type="molecule type" value="Genomic_DNA"/>
</dbReference>
<dbReference type="PANTHER" id="PTHR10622">
    <property type="entry name" value="HET DOMAIN-CONTAINING PROTEIN"/>
    <property type="match status" value="1"/>
</dbReference>
<organism evidence="2 3">
    <name type="scientific">Achaetomium macrosporum</name>
    <dbReference type="NCBI Taxonomy" id="79813"/>
    <lineage>
        <taxon>Eukaryota</taxon>
        <taxon>Fungi</taxon>
        <taxon>Dikarya</taxon>
        <taxon>Ascomycota</taxon>
        <taxon>Pezizomycotina</taxon>
        <taxon>Sordariomycetes</taxon>
        <taxon>Sordariomycetidae</taxon>
        <taxon>Sordariales</taxon>
        <taxon>Chaetomiaceae</taxon>
        <taxon>Achaetomium</taxon>
    </lineage>
</organism>
<feature type="domain" description="Heterokaryon incompatibility" evidence="1">
    <location>
        <begin position="25"/>
        <end position="116"/>
    </location>
</feature>
<reference evidence="2" key="2">
    <citation type="submission" date="2023-05" db="EMBL/GenBank/DDBJ databases">
        <authorList>
            <consortium name="Lawrence Berkeley National Laboratory"/>
            <person name="Steindorff A."/>
            <person name="Hensen N."/>
            <person name="Bonometti L."/>
            <person name="Westerberg I."/>
            <person name="Brannstrom I.O."/>
            <person name="Guillou S."/>
            <person name="Cros-Aarteil S."/>
            <person name="Calhoun S."/>
            <person name="Haridas S."/>
            <person name="Kuo A."/>
            <person name="Mondo S."/>
            <person name="Pangilinan J."/>
            <person name="Riley R."/>
            <person name="Labutti K."/>
            <person name="Andreopoulos B."/>
            <person name="Lipzen A."/>
            <person name="Chen C."/>
            <person name="Yanf M."/>
            <person name="Daum C."/>
            <person name="Ng V."/>
            <person name="Clum A."/>
            <person name="Ohm R."/>
            <person name="Martin F."/>
            <person name="Silar P."/>
            <person name="Natvig D."/>
            <person name="Lalanne C."/>
            <person name="Gautier V."/>
            <person name="Ament-Velasquez S.L."/>
            <person name="Kruys A."/>
            <person name="Hutchinson M.I."/>
            <person name="Powell A.J."/>
            <person name="Barry K."/>
            <person name="Miller A.N."/>
            <person name="Grigoriev I.V."/>
            <person name="Debuchy R."/>
            <person name="Gladieux P."/>
            <person name="Thoren M.H."/>
            <person name="Johannesson H."/>
        </authorList>
    </citation>
    <scope>NUCLEOTIDE SEQUENCE</scope>
    <source>
        <strain evidence="2">CBS 532.94</strain>
    </source>
</reference>
<evidence type="ECO:0000313" key="2">
    <source>
        <dbReference type="EMBL" id="KAK4234578.1"/>
    </source>
</evidence>
<dbReference type="Proteomes" id="UP001303760">
    <property type="component" value="Unassembled WGS sequence"/>
</dbReference>
<reference evidence="2" key="1">
    <citation type="journal article" date="2023" name="Mol. Phylogenet. Evol.">
        <title>Genome-scale phylogeny and comparative genomics of the fungal order Sordariales.</title>
        <authorList>
            <person name="Hensen N."/>
            <person name="Bonometti L."/>
            <person name="Westerberg I."/>
            <person name="Brannstrom I.O."/>
            <person name="Guillou S."/>
            <person name="Cros-Aarteil S."/>
            <person name="Calhoun S."/>
            <person name="Haridas S."/>
            <person name="Kuo A."/>
            <person name="Mondo S."/>
            <person name="Pangilinan J."/>
            <person name="Riley R."/>
            <person name="LaButti K."/>
            <person name="Andreopoulos B."/>
            <person name="Lipzen A."/>
            <person name="Chen C."/>
            <person name="Yan M."/>
            <person name="Daum C."/>
            <person name="Ng V."/>
            <person name="Clum A."/>
            <person name="Steindorff A."/>
            <person name="Ohm R.A."/>
            <person name="Martin F."/>
            <person name="Silar P."/>
            <person name="Natvig D.O."/>
            <person name="Lalanne C."/>
            <person name="Gautier V."/>
            <person name="Ament-Velasquez S.L."/>
            <person name="Kruys A."/>
            <person name="Hutchinson M.I."/>
            <person name="Powell A.J."/>
            <person name="Barry K."/>
            <person name="Miller A.N."/>
            <person name="Grigoriev I.V."/>
            <person name="Debuchy R."/>
            <person name="Gladieux P."/>
            <person name="Hiltunen Thoren M."/>
            <person name="Johannesson H."/>
        </authorList>
    </citation>
    <scope>NUCLEOTIDE SEQUENCE</scope>
    <source>
        <strain evidence="2">CBS 532.94</strain>
    </source>
</reference>
<comment type="caution">
    <text evidence="2">The sequence shown here is derived from an EMBL/GenBank/DDBJ whole genome shotgun (WGS) entry which is preliminary data.</text>
</comment>
<sequence>MRLLETSRSDIPKMHEFVGSQIPPYAILSHTWEDDEVTMQQLAAGELNIGTLQAKTGFRKIHRTCELARTWGLRYAWVDTCCIDKTSSAELTEAINSMFAWYRDAWVCYVFLADLEHGTPEDLAVTLPKCRWFTRGWTLQELIAPREVFFYDKEWNYRGSKRMLASLLSTITGVPEALLRHDSELRDFAVARRMSWAARRKTTRLEDMAYCLLGIFDVNMSLIYGEGMKAFQRLQAAIVETTLDLSILAWTDDRKSCPPFSGVLAESPIRFAGCGNIELVHGDSAYVNLNFTITTRDYPRVVLDLFCILEGRKVGICLRKIGEGLYARYKPNTVLDLDSHPKKCPLWEYPTRMVETLILVTRLPHQPPRHLGLDPAVGNRSSVLRINWGPLVILDLHVQPQSHWDMHDGVFFNCNVQTRGWGALFVRAQMRPDEGPFYPSMRDFVWFFLACFSWLGQPILCMADLHRVDSVKIELLESRLNQVKFETCWEALNLVRRVLADRLRESKDHRSLEWDPELGQRLQKEHGLRGVKFTSSIYTELRPDLCANPVSVLNIESTSVQPPGV</sequence>
<keyword evidence="3" id="KW-1185">Reference proteome</keyword>
<accession>A0AAN7C503</accession>
<proteinExistence type="predicted"/>
<dbReference type="Pfam" id="PF06985">
    <property type="entry name" value="HET"/>
    <property type="match status" value="1"/>
</dbReference>
<dbReference type="AlphaFoldDB" id="A0AAN7C503"/>
<gene>
    <name evidence="2" type="ORF">C8A03DRAFT_18546</name>
</gene>
<protein>
    <submittedName>
        <fullName evidence="2">Heterokaryon incompatibility protein-domain-containing protein</fullName>
    </submittedName>
</protein>